<dbReference type="GO" id="GO:0005886">
    <property type="term" value="C:plasma membrane"/>
    <property type="evidence" value="ECO:0007669"/>
    <property type="project" value="UniProtKB-SubCell"/>
</dbReference>
<name>A0A1E8GKU1_9LACT</name>
<dbReference type="AlphaFoldDB" id="A0A1E8GKU1"/>
<feature type="transmembrane region" description="Helical" evidence="8">
    <location>
        <begin position="240"/>
        <end position="260"/>
    </location>
</feature>
<dbReference type="Proteomes" id="UP000178622">
    <property type="component" value="Unassembled WGS sequence"/>
</dbReference>
<evidence type="ECO:0000256" key="6">
    <source>
        <dbReference type="ARBA" id="ARBA00022989"/>
    </source>
</evidence>
<dbReference type="Pfam" id="PF01032">
    <property type="entry name" value="FecCD"/>
    <property type="match status" value="1"/>
</dbReference>
<feature type="transmembrane region" description="Helical" evidence="8">
    <location>
        <begin position="104"/>
        <end position="126"/>
    </location>
</feature>
<dbReference type="STRING" id="1859473.BG261_05595"/>
<keyword evidence="10" id="KW-1185">Reference proteome</keyword>
<gene>
    <name evidence="9" type="ORF">BG261_05595</name>
</gene>
<dbReference type="CDD" id="cd06550">
    <property type="entry name" value="TM_ABC_iron-siderophores_like"/>
    <property type="match status" value="1"/>
</dbReference>
<evidence type="ECO:0000256" key="1">
    <source>
        <dbReference type="ARBA" id="ARBA00004651"/>
    </source>
</evidence>
<proteinExistence type="inferred from homology"/>
<dbReference type="InterPro" id="IPR000522">
    <property type="entry name" value="ABC_transptr_permease_BtuC"/>
</dbReference>
<feature type="transmembrane region" description="Helical" evidence="8">
    <location>
        <begin position="46"/>
        <end position="65"/>
    </location>
</feature>
<keyword evidence="5 8" id="KW-0812">Transmembrane</keyword>
<keyword evidence="3" id="KW-0813">Transport</keyword>
<comment type="similarity">
    <text evidence="2">Belongs to the binding-protein-dependent transport system permease family. FecCD subfamily.</text>
</comment>
<feature type="transmembrane region" description="Helical" evidence="8">
    <location>
        <begin position="293"/>
        <end position="314"/>
    </location>
</feature>
<evidence type="ECO:0000313" key="10">
    <source>
        <dbReference type="Proteomes" id="UP000178622"/>
    </source>
</evidence>
<dbReference type="InterPro" id="IPR037294">
    <property type="entry name" value="ABC_BtuC-like"/>
</dbReference>
<dbReference type="RefSeq" id="WP_070792794.1">
    <property type="nucleotide sequence ID" value="NZ_MKIR01000023.1"/>
</dbReference>
<evidence type="ECO:0000256" key="8">
    <source>
        <dbReference type="SAM" id="Phobius"/>
    </source>
</evidence>
<keyword evidence="4" id="KW-1003">Cell membrane</keyword>
<dbReference type="Gene3D" id="1.10.3470.10">
    <property type="entry name" value="ABC transporter involved in vitamin B12 uptake, BtuC"/>
    <property type="match status" value="1"/>
</dbReference>
<feature type="transmembrane region" description="Helical" evidence="8">
    <location>
        <begin position="267"/>
        <end position="287"/>
    </location>
</feature>
<evidence type="ECO:0000256" key="2">
    <source>
        <dbReference type="ARBA" id="ARBA00007935"/>
    </source>
</evidence>
<dbReference type="EMBL" id="MKIR01000023">
    <property type="protein sequence ID" value="OFI48861.1"/>
    <property type="molecule type" value="Genomic_DNA"/>
</dbReference>
<protein>
    <submittedName>
        <fullName evidence="9">Iron ABC transporter permease</fullName>
    </submittedName>
</protein>
<comment type="caution">
    <text evidence="9">The sequence shown here is derived from an EMBL/GenBank/DDBJ whole genome shotgun (WGS) entry which is preliminary data.</text>
</comment>
<keyword evidence="6 8" id="KW-1133">Transmembrane helix</keyword>
<reference evidence="10" key="1">
    <citation type="submission" date="2016-09" db="EMBL/GenBank/DDBJ databases">
        <title>Draft genome sequence of a novel species of the family Streptococcaceae isolated from flowers.</title>
        <authorList>
            <person name="Chuah L.-O."/>
            <person name="Yap K.-P."/>
            <person name="Thong K.L."/>
            <person name="Liong M.T."/>
            <person name="Ahmad R."/>
            <person name="Rusul G."/>
        </authorList>
    </citation>
    <scope>NUCLEOTIDE SEQUENCE [LARGE SCALE GENOMIC DNA]</scope>
    <source>
        <strain evidence="10">DF1</strain>
    </source>
</reference>
<evidence type="ECO:0000256" key="4">
    <source>
        <dbReference type="ARBA" id="ARBA00022475"/>
    </source>
</evidence>
<organism evidence="9 10">
    <name type="scientific">Floricoccus tropicus</name>
    <dbReference type="NCBI Taxonomy" id="1859473"/>
    <lineage>
        <taxon>Bacteria</taxon>
        <taxon>Bacillati</taxon>
        <taxon>Bacillota</taxon>
        <taxon>Bacilli</taxon>
        <taxon>Lactobacillales</taxon>
        <taxon>Streptococcaceae</taxon>
        <taxon>Floricoccus</taxon>
    </lineage>
</organism>
<dbReference type="GO" id="GO:0033214">
    <property type="term" value="P:siderophore-iron import into cell"/>
    <property type="evidence" value="ECO:0007669"/>
    <property type="project" value="TreeGrafter"/>
</dbReference>
<evidence type="ECO:0000256" key="7">
    <source>
        <dbReference type="ARBA" id="ARBA00023136"/>
    </source>
</evidence>
<accession>A0A1E8GKU1</accession>
<evidence type="ECO:0000313" key="9">
    <source>
        <dbReference type="EMBL" id="OFI48861.1"/>
    </source>
</evidence>
<dbReference type="SUPFAM" id="SSF81345">
    <property type="entry name" value="ABC transporter involved in vitamin B12 uptake, BtuC"/>
    <property type="match status" value="1"/>
</dbReference>
<dbReference type="PANTHER" id="PTHR30472:SF19">
    <property type="entry name" value="PETROBACTIN IMPORT SYSTEM PERMEASE PROTEIN YCLO"/>
    <property type="match status" value="1"/>
</dbReference>
<dbReference type="PANTHER" id="PTHR30472">
    <property type="entry name" value="FERRIC ENTEROBACTIN TRANSPORT SYSTEM PERMEASE PROTEIN"/>
    <property type="match status" value="1"/>
</dbReference>
<keyword evidence="7 8" id="KW-0472">Membrane</keyword>
<dbReference type="OrthoDB" id="9796260at2"/>
<feature type="transmembrane region" description="Helical" evidence="8">
    <location>
        <begin position="7"/>
        <end position="26"/>
    </location>
</feature>
<evidence type="ECO:0000256" key="3">
    <source>
        <dbReference type="ARBA" id="ARBA00022448"/>
    </source>
</evidence>
<feature type="transmembrane region" description="Helical" evidence="8">
    <location>
        <begin position="212"/>
        <end position="234"/>
    </location>
</feature>
<feature type="transmembrane region" description="Helical" evidence="8">
    <location>
        <begin position="178"/>
        <end position="200"/>
    </location>
</feature>
<feature type="transmembrane region" description="Helical" evidence="8">
    <location>
        <begin position="133"/>
        <end position="158"/>
    </location>
</feature>
<evidence type="ECO:0000256" key="5">
    <source>
        <dbReference type="ARBA" id="ARBA00022692"/>
    </source>
</evidence>
<sequence>MIKDKKIWIKASSLFFVAVLMVIVYLTYNTYGNLDFALSLRGKKVIGFVLVAIASSVSTISFQTLTNNRLLSPGILGLDNLYVLIQTSLFFFIGGVKMLSQESIYLFLGTILIMTILSTLIIVMFVRKEKNDLYEVLMIGIVSGTFFSSISTFLQVIMNPNEYDMLQGKLFASFNNVNTNHMIAAIIIILVACIYFLFISSQLDVLTLGRDAAVNLGINVHRIQILSLVFISMLTATSTALVGPTVFLGFIISIISYIFFGSFNHRNLFICSSLLGVILLVGGQFLVEQVFGFSTTISVIIQFLGGVIFIGKILRERKV</sequence>
<feature type="transmembrane region" description="Helical" evidence="8">
    <location>
        <begin position="77"/>
        <end position="98"/>
    </location>
</feature>
<dbReference type="GO" id="GO:0022857">
    <property type="term" value="F:transmembrane transporter activity"/>
    <property type="evidence" value="ECO:0007669"/>
    <property type="project" value="InterPro"/>
</dbReference>
<comment type="subcellular location">
    <subcellularLocation>
        <location evidence="1">Cell membrane</location>
        <topology evidence="1">Multi-pass membrane protein</topology>
    </subcellularLocation>
</comment>